<protein>
    <submittedName>
        <fullName evidence="1">Uncharacterized protein</fullName>
    </submittedName>
</protein>
<gene>
    <name evidence="1" type="ORF">DVK85_01295</name>
</gene>
<dbReference type="RefSeq" id="WP_114676700.1">
    <property type="nucleotide sequence ID" value="NZ_CP031188.1"/>
</dbReference>
<name>A0A345H8M7_9FLAO</name>
<dbReference type="AlphaFoldDB" id="A0A345H8M7"/>
<organism evidence="1 2">
    <name type="scientific">Flavobacterium arcticum</name>
    <dbReference type="NCBI Taxonomy" id="1784713"/>
    <lineage>
        <taxon>Bacteria</taxon>
        <taxon>Pseudomonadati</taxon>
        <taxon>Bacteroidota</taxon>
        <taxon>Flavobacteriia</taxon>
        <taxon>Flavobacteriales</taxon>
        <taxon>Flavobacteriaceae</taxon>
        <taxon>Flavobacterium</taxon>
    </lineage>
</organism>
<dbReference type="EMBL" id="CP031188">
    <property type="protein sequence ID" value="AXG72937.1"/>
    <property type="molecule type" value="Genomic_DNA"/>
</dbReference>
<sequence>MNVLSGLNITGLILNTEENFNSIPGLVQWNDARERVELQEGQVKSWGDKSINPTTVKQGRTERMPVYENGLWVKSESNLVSLGSNSVDDYRFLHNGSKFGIYAIMKNTFADGSITANSPFRTGSNGTTGIVITTGAASLGRFEASIRGGATVPKRELTNLLNPESSNHNENESIVTAGVVNMGQDLGVKMKYGNAVGSFSPFFPVIEEYPIGAEDYFIIAQGQVGMSIRLGLFLIYNWTGYTGAEVQNFDQRVTALLNKEKLIFENLDA</sequence>
<evidence type="ECO:0000313" key="1">
    <source>
        <dbReference type="EMBL" id="AXG72937.1"/>
    </source>
</evidence>
<reference evidence="1 2" key="1">
    <citation type="submission" date="2018-07" db="EMBL/GenBank/DDBJ databases">
        <title>Complete genome sequence of Flavobacterium arcticum type strain SM1502T.</title>
        <authorList>
            <person name="Li Y."/>
            <person name="Li D.-D."/>
        </authorList>
    </citation>
    <scope>NUCLEOTIDE SEQUENCE [LARGE SCALE GENOMIC DNA]</scope>
    <source>
        <strain evidence="1 2">SM1502</strain>
    </source>
</reference>
<accession>A0A345H8M7</accession>
<evidence type="ECO:0000313" key="2">
    <source>
        <dbReference type="Proteomes" id="UP000253951"/>
    </source>
</evidence>
<dbReference type="Proteomes" id="UP000253951">
    <property type="component" value="Chromosome"/>
</dbReference>
<proteinExistence type="predicted"/>
<dbReference type="KEGG" id="fat:DVK85_01295"/>
<keyword evidence="2" id="KW-1185">Reference proteome</keyword>